<name>A0A2T5BX11_9RHOB</name>
<comment type="similarity">
    <text evidence="2 9">Belongs to the CRISPR-associated endoribonuclease Cas2 protein family.</text>
</comment>
<sequence length="116" mass="13527">MSENGFKQLSGYRIMWVWVLFDLPVLTSAERKWATRFRNDLLDLGFEMVQFSVYLRHAWSKEKAESYARQVGDLVPDAGHVQVLFFTDKQYALSQVFHGKRRSKAPAEKPAQLVLF</sequence>
<evidence type="ECO:0000256" key="4">
    <source>
        <dbReference type="ARBA" id="ARBA00022723"/>
    </source>
</evidence>
<keyword evidence="7 9" id="KW-0460">Magnesium</keyword>
<dbReference type="RefSeq" id="WP_107890745.1">
    <property type="nucleotide sequence ID" value="NZ_NHSI01000033.1"/>
</dbReference>
<dbReference type="InterPro" id="IPR019199">
    <property type="entry name" value="Virulence_VapD/CRISPR_Cas2"/>
</dbReference>
<evidence type="ECO:0000256" key="2">
    <source>
        <dbReference type="ARBA" id="ARBA00009959"/>
    </source>
</evidence>
<dbReference type="OrthoDB" id="9791737at2"/>
<dbReference type="Proteomes" id="UP000243859">
    <property type="component" value="Unassembled WGS sequence"/>
</dbReference>
<dbReference type="AlphaFoldDB" id="A0A2T5BX11"/>
<dbReference type="HAMAP" id="MF_01471">
    <property type="entry name" value="Cas2"/>
    <property type="match status" value="1"/>
</dbReference>
<evidence type="ECO:0000256" key="6">
    <source>
        <dbReference type="ARBA" id="ARBA00022801"/>
    </source>
</evidence>
<keyword evidence="6 9" id="KW-0378">Hydrolase</keyword>
<keyword evidence="5 9" id="KW-0255">Endonuclease</keyword>
<evidence type="ECO:0000313" key="10">
    <source>
        <dbReference type="EMBL" id="PTN04169.1"/>
    </source>
</evidence>
<dbReference type="SUPFAM" id="SSF143430">
    <property type="entry name" value="TTP0101/SSO1404-like"/>
    <property type="match status" value="1"/>
</dbReference>
<organism evidence="10 11">
    <name type="scientific">Rhodovulum imhoffii</name>
    <dbReference type="NCBI Taxonomy" id="365340"/>
    <lineage>
        <taxon>Bacteria</taxon>
        <taxon>Pseudomonadati</taxon>
        <taxon>Pseudomonadota</taxon>
        <taxon>Alphaproteobacteria</taxon>
        <taxon>Rhodobacterales</taxon>
        <taxon>Paracoccaceae</taxon>
        <taxon>Rhodovulum</taxon>
    </lineage>
</organism>
<comment type="caution">
    <text evidence="10">The sequence shown here is derived from an EMBL/GenBank/DDBJ whole genome shotgun (WGS) entry which is preliminary data.</text>
</comment>
<dbReference type="GO" id="GO:0043571">
    <property type="term" value="P:maintenance of CRISPR repeat elements"/>
    <property type="evidence" value="ECO:0007669"/>
    <property type="project" value="UniProtKB-UniRule"/>
</dbReference>
<dbReference type="Pfam" id="PF09827">
    <property type="entry name" value="CRISPR_Cas2"/>
    <property type="match status" value="1"/>
</dbReference>
<keyword evidence="8 9" id="KW-0051">Antiviral defense</keyword>
<dbReference type="NCBIfam" id="TIGR01573">
    <property type="entry name" value="cas2"/>
    <property type="match status" value="1"/>
</dbReference>
<proteinExistence type="inferred from homology"/>
<reference evidence="10 11" key="1">
    <citation type="submission" date="2018-04" db="EMBL/GenBank/DDBJ databases">
        <title>Genomic Encyclopedia of Archaeal and Bacterial Type Strains, Phase II (KMG-II): from individual species to whole genera.</title>
        <authorList>
            <person name="Goeker M."/>
        </authorList>
    </citation>
    <scope>NUCLEOTIDE SEQUENCE [LARGE SCALE GENOMIC DNA]</scope>
    <source>
        <strain evidence="10 11">DSM 18064</strain>
    </source>
</reference>
<keyword evidence="4 9" id="KW-0479">Metal-binding</keyword>
<evidence type="ECO:0000313" key="11">
    <source>
        <dbReference type="Proteomes" id="UP000243859"/>
    </source>
</evidence>
<gene>
    <name evidence="9" type="primary">cas2</name>
    <name evidence="10" type="ORF">C8N32_101368</name>
</gene>
<evidence type="ECO:0000256" key="7">
    <source>
        <dbReference type="ARBA" id="ARBA00022842"/>
    </source>
</evidence>
<keyword evidence="3 9" id="KW-0540">Nuclease</keyword>
<evidence type="ECO:0000256" key="1">
    <source>
        <dbReference type="ARBA" id="ARBA00001946"/>
    </source>
</evidence>
<comment type="subunit">
    <text evidence="9">Homodimer, forms a heterotetramer with a Cas1 homodimer.</text>
</comment>
<dbReference type="EC" id="3.1.-.-" evidence="9"/>
<evidence type="ECO:0000256" key="5">
    <source>
        <dbReference type="ARBA" id="ARBA00022759"/>
    </source>
</evidence>
<comment type="function">
    <text evidence="9">CRISPR (clustered regularly interspaced short palindromic repeat), is an adaptive immune system that provides protection against mobile genetic elements (viruses, transposable elements and conjugative plasmids). CRISPR clusters contain sequences complementary to antecedent mobile elements and target invading nucleic acids. CRISPR clusters are transcribed and processed into CRISPR RNA (crRNA). Functions as a ssRNA-specific endoribonuclease. Involved in the integration of spacer DNA into the CRISPR cassette.</text>
</comment>
<evidence type="ECO:0000256" key="9">
    <source>
        <dbReference type="HAMAP-Rule" id="MF_01471"/>
    </source>
</evidence>
<comment type="cofactor">
    <cofactor evidence="1 9">
        <name>Mg(2+)</name>
        <dbReference type="ChEBI" id="CHEBI:18420"/>
    </cofactor>
</comment>
<keyword evidence="11" id="KW-1185">Reference proteome</keyword>
<evidence type="ECO:0000256" key="3">
    <source>
        <dbReference type="ARBA" id="ARBA00022722"/>
    </source>
</evidence>
<dbReference type="GO" id="GO:0051607">
    <property type="term" value="P:defense response to virus"/>
    <property type="evidence" value="ECO:0007669"/>
    <property type="project" value="UniProtKB-UniRule"/>
</dbReference>
<accession>A0A2T5BX11</accession>
<dbReference type="EMBL" id="QAAA01000001">
    <property type="protein sequence ID" value="PTN04169.1"/>
    <property type="molecule type" value="Genomic_DNA"/>
</dbReference>
<protein>
    <recommendedName>
        <fullName evidence="9">CRISPR-associated endoribonuclease Cas2</fullName>
        <ecNumber evidence="9">3.1.-.-</ecNumber>
    </recommendedName>
</protein>
<dbReference type="GO" id="GO:0004521">
    <property type="term" value="F:RNA endonuclease activity"/>
    <property type="evidence" value="ECO:0007669"/>
    <property type="project" value="InterPro"/>
</dbReference>
<dbReference type="InterPro" id="IPR021127">
    <property type="entry name" value="CRISPR_associated_Cas2"/>
</dbReference>
<dbReference type="GO" id="GO:0016787">
    <property type="term" value="F:hydrolase activity"/>
    <property type="evidence" value="ECO:0007669"/>
    <property type="project" value="UniProtKB-KW"/>
</dbReference>
<feature type="binding site" evidence="9">
    <location>
        <position position="22"/>
    </location>
    <ligand>
        <name>Mg(2+)</name>
        <dbReference type="ChEBI" id="CHEBI:18420"/>
        <note>catalytic</note>
    </ligand>
</feature>
<evidence type="ECO:0000256" key="8">
    <source>
        <dbReference type="ARBA" id="ARBA00023118"/>
    </source>
</evidence>
<dbReference type="GO" id="GO:0046872">
    <property type="term" value="F:metal ion binding"/>
    <property type="evidence" value="ECO:0007669"/>
    <property type="project" value="UniProtKB-UniRule"/>
</dbReference>